<organism evidence="3 4">
    <name type="scientific">Chthoniobacter flavus Ellin428</name>
    <dbReference type="NCBI Taxonomy" id="497964"/>
    <lineage>
        <taxon>Bacteria</taxon>
        <taxon>Pseudomonadati</taxon>
        <taxon>Verrucomicrobiota</taxon>
        <taxon>Spartobacteria</taxon>
        <taxon>Chthoniobacterales</taxon>
        <taxon>Chthoniobacteraceae</taxon>
        <taxon>Chthoniobacter</taxon>
    </lineage>
</organism>
<gene>
    <name evidence="3" type="ORF">CfE428DRAFT_4784</name>
</gene>
<evidence type="ECO:0000313" key="4">
    <source>
        <dbReference type="Proteomes" id="UP000005824"/>
    </source>
</evidence>
<feature type="signal peptide" evidence="2">
    <location>
        <begin position="1"/>
        <end position="26"/>
    </location>
</feature>
<evidence type="ECO:0000313" key="3">
    <source>
        <dbReference type="EMBL" id="EDY17745.1"/>
    </source>
</evidence>
<sequence length="354" mass="38010">MAYSFAARWFISSTSLLLSATLGFSADVPGNLIVNGSFEAGMQIWKGDGKIVLLPEGNRVCEIEASKSRMKDIKQEFHMKQLQQVEVIFRARSLNYTGPGLRVSIHQTGSGSLIWNKQLPEDGSWREFHILYTRAGGNVDARELNIATLIGTGKVQVDDVEVREPSKVVENQPPQPVAPSPAATPMPETRPPASAPFARPAAPPPSAIPTSPLPAGTFGSLADVLKSVPPDSLKKLQDASTVEAGITEINQYLAQNAKGKPAQFRVKIAVAEPVAEKRNKFRVRMVDASVANGTGDDINGRLWAYFPESSVPPDGKATVGSEIVISGVIGRCDINNKGHLQLNIDLQGSKLASP</sequence>
<proteinExistence type="predicted"/>
<keyword evidence="2" id="KW-0732">Signal</keyword>
<name>B4D794_9BACT</name>
<dbReference type="AlphaFoldDB" id="B4D794"/>
<protein>
    <submittedName>
        <fullName evidence="3">Carbohydrate-binding CenC domain protein</fullName>
    </submittedName>
</protein>
<feature type="compositionally biased region" description="Pro residues" evidence="1">
    <location>
        <begin position="173"/>
        <end position="194"/>
    </location>
</feature>
<feature type="region of interest" description="Disordered" evidence="1">
    <location>
        <begin position="164"/>
        <end position="214"/>
    </location>
</feature>
<evidence type="ECO:0000256" key="1">
    <source>
        <dbReference type="SAM" id="MobiDB-lite"/>
    </source>
</evidence>
<dbReference type="STRING" id="497964.CfE428DRAFT_4784"/>
<evidence type="ECO:0000256" key="2">
    <source>
        <dbReference type="SAM" id="SignalP"/>
    </source>
</evidence>
<dbReference type="Proteomes" id="UP000005824">
    <property type="component" value="Unassembled WGS sequence"/>
</dbReference>
<dbReference type="RefSeq" id="WP_006982105.1">
    <property type="nucleotide sequence ID" value="NZ_ABVL01000017.1"/>
</dbReference>
<feature type="chain" id="PRO_5002800609" evidence="2">
    <location>
        <begin position="27"/>
        <end position="354"/>
    </location>
</feature>
<dbReference type="EMBL" id="ABVL01000017">
    <property type="protein sequence ID" value="EDY17745.1"/>
    <property type="molecule type" value="Genomic_DNA"/>
</dbReference>
<accession>B4D794</accession>
<keyword evidence="4" id="KW-1185">Reference proteome</keyword>
<dbReference type="Gene3D" id="2.60.120.260">
    <property type="entry name" value="Galactose-binding domain-like"/>
    <property type="match status" value="1"/>
</dbReference>
<dbReference type="InParanoid" id="B4D794"/>
<comment type="caution">
    <text evidence="3">The sequence shown here is derived from an EMBL/GenBank/DDBJ whole genome shotgun (WGS) entry which is preliminary data.</text>
</comment>
<reference evidence="3 4" key="1">
    <citation type="journal article" date="2011" name="J. Bacteriol.">
        <title>Genome sequence of Chthoniobacter flavus Ellin428, an aerobic heterotrophic soil bacterium.</title>
        <authorList>
            <person name="Kant R."/>
            <person name="van Passel M.W."/>
            <person name="Palva A."/>
            <person name="Lucas S."/>
            <person name="Lapidus A."/>
            <person name="Glavina Del Rio T."/>
            <person name="Dalin E."/>
            <person name="Tice H."/>
            <person name="Bruce D."/>
            <person name="Goodwin L."/>
            <person name="Pitluck S."/>
            <person name="Larimer F.W."/>
            <person name="Land M.L."/>
            <person name="Hauser L."/>
            <person name="Sangwan P."/>
            <person name="de Vos W.M."/>
            <person name="Janssen P.H."/>
            <person name="Smidt H."/>
        </authorList>
    </citation>
    <scope>NUCLEOTIDE SEQUENCE [LARGE SCALE GENOMIC DNA]</scope>
    <source>
        <strain evidence="3 4">Ellin428</strain>
    </source>
</reference>